<dbReference type="Proteomes" id="UP001597601">
    <property type="component" value="Unassembled WGS sequence"/>
</dbReference>
<gene>
    <name evidence="1" type="ORF">ACFSYC_17215</name>
</gene>
<evidence type="ECO:0000313" key="1">
    <source>
        <dbReference type="EMBL" id="MFD2866439.1"/>
    </source>
</evidence>
<proteinExistence type="predicted"/>
<dbReference type="RefSeq" id="WP_377130070.1">
    <property type="nucleotide sequence ID" value="NZ_JBHUHN010000001.1"/>
</dbReference>
<reference evidence="2" key="1">
    <citation type="journal article" date="2019" name="Int. J. Syst. Evol. Microbiol.">
        <title>The Global Catalogue of Microorganisms (GCM) 10K type strain sequencing project: providing services to taxonomists for standard genome sequencing and annotation.</title>
        <authorList>
            <consortium name="The Broad Institute Genomics Platform"/>
            <consortium name="The Broad Institute Genome Sequencing Center for Infectious Disease"/>
            <person name="Wu L."/>
            <person name="Ma J."/>
        </authorList>
    </citation>
    <scope>NUCLEOTIDE SEQUENCE [LARGE SCALE GENOMIC DNA]</scope>
    <source>
        <strain evidence="2">KCTC 52232</strain>
    </source>
</reference>
<organism evidence="1 2">
    <name type="scientific">Mucilaginibacter antarcticus</name>
    <dbReference type="NCBI Taxonomy" id="1855725"/>
    <lineage>
        <taxon>Bacteria</taxon>
        <taxon>Pseudomonadati</taxon>
        <taxon>Bacteroidota</taxon>
        <taxon>Sphingobacteriia</taxon>
        <taxon>Sphingobacteriales</taxon>
        <taxon>Sphingobacteriaceae</taxon>
        <taxon>Mucilaginibacter</taxon>
    </lineage>
</organism>
<sequence>MEHVLDNPAFNALNTGNASLANGTAQVKFFDKAVSPFIGFDAIPTNTLSN</sequence>
<evidence type="ECO:0000313" key="2">
    <source>
        <dbReference type="Proteomes" id="UP001597601"/>
    </source>
</evidence>
<accession>A0ABW5XRM6</accession>
<protein>
    <submittedName>
        <fullName evidence="1">Uncharacterized protein</fullName>
    </submittedName>
</protein>
<comment type="caution">
    <text evidence="1">The sequence shown here is derived from an EMBL/GenBank/DDBJ whole genome shotgun (WGS) entry which is preliminary data.</text>
</comment>
<dbReference type="Gene3D" id="3.40.630.30">
    <property type="match status" value="1"/>
</dbReference>
<keyword evidence="2" id="KW-1185">Reference proteome</keyword>
<dbReference type="EMBL" id="JBHUON010000026">
    <property type="protein sequence ID" value="MFD2866439.1"/>
    <property type="molecule type" value="Genomic_DNA"/>
</dbReference>
<name>A0ABW5XRM6_9SPHI</name>